<keyword evidence="3" id="KW-1185">Reference proteome</keyword>
<keyword evidence="1" id="KW-1133">Transmembrane helix</keyword>
<name>A0ABP8GK08_9SPHI</name>
<evidence type="ECO:0000256" key="1">
    <source>
        <dbReference type="SAM" id="Phobius"/>
    </source>
</evidence>
<keyword evidence="1" id="KW-0472">Membrane</keyword>
<dbReference type="Proteomes" id="UP001500582">
    <property type="component" value="Unassembled WGS sequence"/>
</dbReference>
<proteinExistence type="predicted"/>
<dbReference type="RefSeq" id="WP_345211735.1">
    <property type="nucleotide sequence ID" value="NZ_BAABFT010000006.1"/>
</dbReference>
<evidence type="ECO:0000313" key="3">
    <source>
        <dbReference type="Proteomes" id="UP001500582"/>
    </source>
</evidence>
<comment type="caution">
    <text evidence="2">The sequence shown here is derived from an EMBL/GenBank/DDBJ whole genome shotgun (WGS) entry which is preliminary data.</text>
</comment>
<reference evidence="3" key="1">
    <citation type="journal article" date="2019" name="Int. J. Syst. Evol. Microbiol.">
        <title>The Global Catalogue of Microorganisms (GCM) 10K type strain sequencing project: providing services to taxonomists for standard genome sequencing and annotation.</title>
        <authorList>
            <consortium name="The Broad Institute Genomics Platform"/>
            <consortium name="The Broad Institute Genome Sequencing Center for Infectious Disease"/>
            <person name="Wu L."/>
            <person name="Ma J."/>
        </authorList>
    </citation>
    <scope>NUCLEOTIDE SEQUENCE [LARGE SCALE GENOMIC DNA]</scope>
    <source>
        <strain evidence="3">JCM 17705</strain>
    </source>
</reference>
<evidence type="ECO:0000313" key="2">
    <source>
        <dbReference type="EMBL" id="GAA4325659.1"/>
    </source>
</evidence>
<feature type="transmembrane region" description="Helical" evidence="1">
    <location>
        <begin position="89"/>
        <end position="109"/>
    </location>
</feature>
<gene>
    <name evidence="2" type="ORF">GCM10023149_28140</name>
</gene>
<dbReference type="EMBL" id="BAABFT010000006">
    <property type="protein sequence ID" value="GAA4325659.1"/>
    <property type="molecule type" value="Genomic_DNA"/>
</dbReference>
<sequence length="154" mass="17655">MIYFKKVYLNDTGEKKAVERAMRKFALKSPPSIDFSGSSHEGSGKLFLGQDGRDDIKFTRIRYLVENYLPKLIISLPKSETENYYKVRYSIMSTVFFCLLSAGFLLAIASVLMNKNRPENALIPFAFLALFILFTRVEMNFIDRDIKKAMGLAK</sequence>
<accession>A0ABP8GK08</accession>
<feature type="transmembrane region" description="Helical" evidence="1">
    <location>
        <begin position="121"/>
        <end position="139"/>
    </location>
</feature>
<keyword evidence="1" id="KW-0812">Transmembrane</keyword>
<protein>
    <submittedName>
        <fullName evidence="2">Uncharacterized protein</fullName>
    </submittedName>
</protein>
<organism evidence="2 3">
    <name type="scientific">Mucilaginibacter gynuensis</name>
    <dbReference type="NCBI Taxonomy" id="1302236"/>
    <lineage>
        <taxon>Bacteria</taxon>
        <taxon>Pseudomonadati</taxon>
        <taxon>Bacteroidota</taxon>
        <taxon>Sphingobacteriia</taxon>
        <taxon>Sphingobacteriales</taxon>
        <taxon>Sphingobacteriaceae</taxon>
        <taxon>Mucilaginibacter</taxon>
    </lineage>
</organism>